<sequence>MVRMKFSTREDVEAPIDQVFAQISDFDALERKGRRWGATLQRTDTMPAPAKGMAWEIDFDYRGKRRSMASELLVYEPPSALTFFSRTGGLECRSEIELMALAPRRTRVAVQIDLSPKGMSARLFLQTLRLVKSNLNVRFKKGIARYARQIEQTARQ</sequence>
<reference evidence="1 2" key="1">
    <citation type="submission" date="2018-04" db="EMBL/GenBank/DDBJ databases">
        <title>Genomic Encyclopedia of Archaeal and Bacterial Type Strains, Phase II (KMG-II): from individual species to whole genera.</title>
        <authorList>
            <person name="Goeker M."/>
        </authorList>
    </citation>
    <scope>NUCLEOTIDE SEQUENCE [LARGE SCALE GENOMIC DNA]</scope>
    <source>
        <strain evidence="1 2">DSM 18064</strain>
    </source>
</reference>
<dbReference type="Gene3D" id="3.30.530.20">
    <property type="match status" value="1"/>
</dbReference>
<dbReference type="EMBL" id="QAAA01000007">
    <property type="protein sequence ID" value="PTN02332.1"/>
    <property type="molecule type" value="Genomic_DNA"/>
</dbReference>
<dbReference type="OrthoDB" id="7860307at2"/>
<name>A0A2T5BSK8_9RHOB</name>
<gene>
    <name evidence="1" type="ORF">C8N32_10798</name>
</gene>
<organism evidence="1 2">
    <name type="scientific">Rhodovulum imhoffii</name>
    <dbReference type="NCBI Taxonomy" id="365340"/>
    <lineage>
        <taxon>Bacteria</taxon>
        <taxon>Pseudomonadati</taxon>
        <taxon>Pseudomonadota</taxon>
        <taxon>Alphaproteobacteria</taxon>
        <taxon>Rhodobacterales</taxon>
        <taxon>Paracoccaceae</taxon>
        <taxon>Rhodovulum</taxon>
    </lineage>
</organism>
<dbReference type="CDD" id="cd07812">
    <property type="entry name" value="SRPBCC"/>
    <property type="match status" value="1"/>
</dbReference>
<dbReference type="Proteomes" id="UP000243859">
    <property type="component" value="Unassembled WGS sequence"/>
</dbReference>
<evidence type="ECO:0000313" key="1">
    <source>
        <dbReference type="EMBL" id="PTN02332.1"/>
    </source>
</evidence>
<dbReference type="Pfam" id="PF10604">
    <property type="entry name" value="Polyketide_cyc2"/>
    <property type="match status" value="1"/>
</dbReference>
<comment type="caution">
    <text evidence="1">The sequence shown here is derived from an EMBL/GenBank/DDBJ whole genome shotgun (WGS) entry which is preliminary data.</text>
</comment>
<dbReference type="InterPro" id="IPR019587">
    <property type="entry name" value="Polyketide_cyclase/dehydratase"/>
</dbReference>
<accession>A0A2T5BSK8</accession>
<keyword evidence="2" id="KW-1185">Reference proteome</keyword>
<proteinExistence type="predicted"/>
<dbReference type="InterPro" id="IPR023393">
    <property type="entry name" value="START-like_dom_sf"/>
</dbReference>
<evidence type="ECO:0000313" key="2">
    <source>
        <dbReference type="Proteomes" id="UP000243859"/>
    </source>
</evidence>
<protein>
    <submittedName>
        <fullName evidence="1">Polyketide cyclase/dehydrase/lipid transport protein</fullName>
    </submittedName>
</protein>
<dbReference type="AlphaFoldDB" id="A0A2T5BSK8"/>
<dbReference type="SUPFAM" id="SSF55961">
    <property type="entry name" value="Bet v1-like"/>
    <property type="match status" value="1"/>
</dbReference>